<accession>A0AAD5Y2C7</accession>
<evidence type="ECO:0000313" key="2">
    <source>
        <dbReference type="Proteomes" id="UP001211065"/>
    </source>
</evidence>
<dbReference type="Proteomes" id="UP001211065">
    <property type="component" value="Unassembled WGS sequence"/>
</dbReference>
<comment type="caution">
    <text evidence="1">The sequence shown here is derived from an EMBL/GenBank/DDBJ whole genome shotgun (WGS) entry which is preliminary data.</text>
</comment>
<sequence length="625" mass="72169">MQSYIRLYYNNENYGPLNAPSSLRDICEGLRINLKSIPALLKLDDDSFDEISENLSRSGSNCNIQSSDTKHNNSQETITELDEVVHEGIYQLLVAHPEIPYEKKIEKKKKVLSKNFGTQTSNFVKEEINELNHNEFIDNSLETPLSIAEMENSIEAMKYVIASIPERYVKYNKVLSKNIDKANFEVERLYKIANDVESHQKSLISAEIRKTLIYFQMMTVLVNAWNSVWIKFGPVSRSYHFSDLRHNEALGRAENFLTRFHLWRRVMEGEKWSLIEREVASERNTCLSFISRRAGYNTPHVHLTRGGTVLHPYIYVPRQSQGSNMPFRQGNSKENFTEGRIRPVSTGTLKCSVKTAPSYAEEEALKKFRRVYVKTLTQTKIHRVREMSRLLEELLAFQGPNLNDENLIIDYKFPTHYVRSQIKKEFRLNYSEKEEKMKNEMNFKNSSHSSVMSVSKECQTESKHRGIRRVTINGSDFNSISTLSSFKSVSIKSNSFSEEDSEMPISSVKKDLLTKQDSDTFSFKSLKSENSLLDDLSPSARLKTRIKVLMEDNNNYLSNNSLAQSLHSSTATLGSEKFGEKIKERYKENFKTEKESEGRFRPGHKYNSKGNWVVATNIDNESYFS</sequence>
<name>A0AAD5Y2C7_9FUNG</name>
<dbReference type="EMBL" id="JADGJW010000098">
    <property type="protein sequence ID" value="KAJ3224276.1"/>
    <property type="molecule type" value="Genomic_DNA"/>
</dbReference>
<dbReference type="AlphaFoldDB" id="A0AAD5Y2C7"/>
<organism evidence="1 2">
    <name type="scientific">Clydaea vesicula</name>
    <dbReference type="NCBI Taxonomy" id="447962"/>
    <lineage>
        <taxon>Eukaryota</taxon>
        <taxon>Fungi</taxon>
        <taxon>Fungi incertae sedis</taxon>
        <taxon>Chytridiomycota</taxon>
        <taxon>Chytridiomycota incertae sedis</taxon>
        <taxon>Chytridiomycetes</taxon>
        <taxon>Lobulomycetales</taxon>
        <taxon>Lobulomycetaceae</taxon>
        <taxon>Clydaea</taxon>
    </lineage>
</organism>
<evidence type="ECO:0000313" key="1">
    <source>
        <dbReference type="EMBL" id="KAJ3224276.1"/>
    </source>
</evidence>
<protein>
    <submittedName>
        <fullName evidence="1">Uncharacterized protein</fullName>
    </submittedName>
</protein>
<gene>
    <name evidence="1" type="ORF">HK099_008667</name>
</gene>
<reference evidence="1" key="1">
    <citation type="submission" date="2020-05" db="EMBL/GenBank/DDBJ databases">
        <title>Phylogenomic resolution of chytrid fungi.</title>
        <authorList>
            <person name="Stajich J.E."/>
            <person name="Amses K."/>
            <person name="Simmons R."/>
            <person name="Seto K."/>
            <person name="Myers J."/>
            <person name="Bonds A."/>
            <person name="Quandt C.A."/>
            <person name="Barry K."/>
            <person name="Liu P."/>
            <person name="Grigoriev I."/>
            <person name="Longcore J.E."/>
            <person name="James T.Y."/>
        </authorList>
    </citation>
    <scope>NUCLEOTIDE SEQUENCE</scope>
    <source>
        <strain evidence="1">JEL0476</strain>
    </source>
</reference>
<proteinExistence type="predicted"/>
<keyword evidence="2" id="KW-1185">Reference proteome</keyword>